<evidence type="ECO:0000259" key="4">
    <source>
        <dbReference type="Pfam" id="PF21365"/>
    </source>
</evidence>
<keyword evidence="2 5" id="KW-0378">Hydrolase</keyword>
<dbReference type="OrthoDB" id="10070917at2759"/>
<sequence length="499" mass="57039">MEKDEQIFGLGQHQTGNLNKKPGTYNFRHYQSETTIPFFISSKTYGFLWNVPSMGHVTLDDNRIQWFTESAMVIDYDAPHWRAFGDFAFDRLKFPDLALLVETVRKLTNGARIIASIWPLMEPSSENWLDYLSSGLVAGSTQGTGVVEFFNGTAMHLLDYTNPMTRNKTWKGGGVGEGFSFKTITMYPLQVVPYPRPNFIYSLGTQSEIGAIFPFYAQKMVYDGLATLDIQPGHHEEDKGISFSRSAWLGSQRFSSVLWNGDVDGSWEAFRAQITAGLNVQLAGIPWWASDIGGYYAQTEYHGNISDPQYQELYVRWLQYGTFSPVMRAHGRRKCLPKDQDRFDSCPNEPWSFGEAVFPHIKRFIHLRYTMDLYIKALFEEASSFGTPLQRPLFFDFATVDLYTIMYAEELKNQFMFGPNLLVAPITVPGPSEWRVYLPVDTIHKEQNNGSPKTTVWRDWWSDEIHYGGRFVTLSVSIARIPLFYRGSKEDLLAGRIIG</sequence>
<dbReference type="InterPro" id="IPR051816">
    <property type="entry name" value="Glycosyl_Hydrolase_31"/>
</dbReference>
<proteinExistence type="inferred from homology"/>
<dbReference type="AlphaFoldDB" id="W7EZ82"/>
<dbReference type="Gene3D" id="2.60.40.1180">
    <property type="entry name" value="Golgi alpha-mannosidase II"/>
    <property type="match status" value="1"/>
</dbReference>
<dbReference type="InterPro" id="IPR000322">
    <property type="entry name" value="Glyco_hydro_31_TIM"/>
</dbReference>
<evidence type="ECO:0000259" key="3">
    <source>
        <dbReference type="Pfam" id="PF01055"/>
    </source>
</evidence>
<evidence type="ECO:0000313" key="5">
    <source>
        <dbReference type="EMBL" id="EUN29342.1"/>
    </source>
</evidence>
<dbReference type="GO" id="GO:0030246">
    <property type="term" value="F:carbohydrate binding"/>
    <property type="evidence" value="ECO:0007669"/>
    <property type="project" value="InterPro"/>
</dbReference>
<accession>W7EZ82</accession>
<dbReference type="GeneID" id="26253347"/>
<dbReference type="InterPro" id="IPR017853">
    <property type="entry name" value="GH"/>
</dbReference>
<dbReference type="GO" id="GO:0005975">
    <property type="term" value="P:carbohydrate metabolic process"/>
    <property type="evidence" value="ECO:0007669"/>
    <property type="project" value="InterPro"/>
</dbReference>
<keyword evidence="6" id="KW-1185">Reference proteome</keyword>
<dbReference type="SUPFAM" id="SSF51445">
    <property type="entry name" value="(Trans)glycosidases"/>
    <property type="match status" value="1"/>
</dbReference>
<feature type="domain" description="Glycosyl hydrolase family 31 C-terminal" evidence="4">
    <location>
        <begin position="386"/>
        <end position="487"/>
    </location>
</feature>
<dbReference type="InterPro" id="IPR048395">
    <property type="entry name" value="Glyco_hydro_31_C"/>
</dbReference>
<dbReference type="Gene3D" id="2.60.40.1760">
    <property type="entry name" value="glycosyl hydrolase (family 31)"/>
    <property type="match status" value="1"/>
</dbReference>
<dbReference type="InterPro" id="IPR013780">
    <property type="entry name" value="Glyco_hydro_b"/>
</dbReference>
<organism evidence="5 6">
    <name type="scientific">Bipolaris victoriae (strain FI3)</name>
    <name type="common">Victoria blight of oats agent</name>
    <name type="synonym">Cochliobolus victoriae</name>
    <dbReference type="NCBI Taxonomy" id="930091"/>
    <lineage>
        <taxon>Eukaryota</taxon>
        <taxon>Fungi</taxon>
        <taxon>Dikarya</taxon>
        <taxon>Ascomycota</taxon>
        <taxon>Pezizomycotina</taxon>
        <taxon>Dothideomycetes</taxon>
        <taxon>Pleosporomycetidae</taxon>
        <taxon>Pleosporales</taxon>
        <taxon>Pleosporineae</taxon>
        <taxon>Pleosporaceae</taxon>
        <taxon>Bipolaris</taxon>
    </lineage>
</organism>
<evidence type="ECO:0000313" key="6">
    <source>
        <dbReference type="Proteomes" id="UP000054337"/>
    </source>
</evidence>
<name>W7EZ82_BIPV3</name>
<reference evidence="5 6" key="1">
    <citation type="journal article" date="2013" name="PLoS Genet.">
        <title>Comparative genome structure, secondary metabolite, and effector coding capacity across Cochliobolus pathogens.</title>
        <authorList>
            <person name="Condon B.J."/>
            <person name="Leng Y."/>
            <person name="Wu D."/>
            <person name="Bushley K.E."/>
            <person name="Ohm R.A."/>
            <person name="Otillar R."/>
            <person name="Martin J."/>
            <person name="Schackwitz W."/>
            <person name="Grimwood J."/>
            <person name="MohdZainudin N."/>
            <person name="Xue C."/>
            <person name="Wang R."/>
            <person name="Manning V.A."/>
            <person name="Dhillon B."/>
            <person name="Tu Z.J."/>
            <person name="Steffenson B.J."/>
            <person name="Salamov A."/>
            <person name="Sun H."/>
            <person name="Lowry S."/>
            <person name="LaButti K."/>
            <person name="Han J."/>
            <person name="Copeland A."/>
            <person name="Lindquist E."/>
            <person name="Barry K."/>
            <person name="Schmutz J."/>
            <person name="Baker S.E."/>
            <person name="Ciuffetti L.M."/>
            <person name="Grigoriev I.V."/>
            <person name="Zhong S."/>
            <person name="Turgeon B.G."/>
        </authorList>
    </citation>
    <scope>NUCLEOTIDE SEQUENCE [LARGE SCALE GENOMIC DNA]</scope>
    <source>
        <strain evidence="5 6">FI3</strain>
    </source>
</reference>
<dbReference type="HOGENOM" id="CLU_000631_7_3_1"/>
<dbReference type="Pfam" id="PF21365">
    <property type="entry name" value="Glyco_hydro_31_3rd"/>
    <property type="match status" value="1"/>
</dbReference>
<evidence type="ECO:0000256" key="2">
    <source>
        <dbReference type="RuleBase" id="RU361185"/>
    </source>
</evidence>
<comment type="similarity">
    <text evidence="1 2">Belongs to the glycosyl hydrolase 31 family.</text>
</comment>
<dbReference type="Proteomes" id="UP000054337">
    <property type="component" value="Unassembled WGS sequence"/>
</dbReference>
<dbReference type="PANTHER" id="PTHR43863">
    <property type="entry name" value="HYDROLASE, PUTATIVE (AFU_ORTHOLOGUE AFUA_1G03140)-RELATED"/>
    <property type="match status" value="1"/>
</dbReference>
<dbReference type="SUPFAM" id="SSF74650">
    <property type="entry name" value="Galactose mutarotase-like"/>
    <property type="match status" value="1"/>
</dbReference>
<dbReference type="PANTHER" id="PTHR43863:SF2">
    <property type="entry name" value="MALTASE-GLUCOAMYLASE"/>
    <property type="match status" value="1"/>
</dbReference>
<feature type="domain" description="Glycoside hydrolase family 31 TIM barrel" evidence="3">
    <location>
        <begin position="73"/>
        <end position="371"/>
    </location>
</feature>
<protein>
    <submittedName>
        <fullName evidence="5">Glycoside hydrolase family 31 protein</fullName>
    </submittedName>
</protein>
<keyword evidence="2" id="KW-0326">Glycosidase</keyword>
<dbReference type="GO" id="GO:0004553">
    <property type="term" value="F:hydrolase activity, hydrolyzing O-glycosyl compounds"/>
    <property type="evidence" value="ECO:0007669"/>
    <property type="project" value="InterPro"/>
</dbReference>
<dbReference type="EMBL" id="KI968713">
    <property type="protein sequence ID" value="EUN29342.1"/>
    <property type="molecule type" value="Genomic_DNA"/>
</dbReference>
<dbReference type="CDD" id="cd14752">
    <property type="entry name" value="GH31_N"/>
    <property type="match status" value="1"/>
</dbReference>
<dbReference type="RefSeq" id="XP_014558901.1">
    <property type="nucleotide sequence ID" value="XM_014703415.1"/>
</dbReference>
<dbReference type="InterPro" id="IPR011013">
    <property type="entry name" value="Gal_mutarotase_sf_dom"/>
</dbReference>
<dbReference type="Pfam" id="PF01055">
    <property type="entry name" value="Glyco_hydro_31_2nd"/>
    <property type="match status" value="1"/>
</dbReference>
<gene>
    <name evidence="5" type="ORF">COCVIDRAFT_24638</name>
</gene>
<dbReference type="Gene3D" id="3.20.20.80">
    <property type="entry name" value="Glycosidases"/>
    <property type="match status" value="1"/>
</dbReference>
<dbReference type="SUPFAM" id="SSF51011">
    <property type="entry name" value="Glycosyl hydrolase domain"/>
    <property type="match status" value="1"/>
</dbReference>
<evidence type="ECO:0000256" key="1">
    <source>
        <dbReference type="ARBA" id="ARBA00007806"/>
    </source>
</evidence>